<feature type="non-terminal residue" evidence="3">
    <location>
        <position position="1"/>
    </location>
</feature>
<dbReference type="InterPro" id="IPR036116">
    <property type="entry name" value="FN3_sf"/>
</dbReference>
<organism evidence="3 4">
    <name type="scientific">Kouleothrix aurantiaca</name>
    <dbReference type="NCBI Taxonomy" id="186479"/>
    <lineage>
        <taxon>Bacteria</taxon>
        <taxon>Bacillati</taxon>
        <taxon>Chloroflexota</taxon>
        <taxon>Chloroflexia</taxon>
        <taxon>Chloroflexales</taxon>
        <taxon>Roseiflexineae</taxon>
        <taxon>Roseiflexaceae</taxon>
        <taxon>Kouleothrix</taxon>
    </lineage>
</organism>
<evidence type="ECO:0000313" key="3">
    <source>
        <dbReference type="EMBL" id="KPV52884.1"/>
    </source>
</evidence>
<feature type="chain" id="PRO_5006156399" description="Fibronectin type-III domain-containing protein" evidence="1">
    <location>
        <begin position="27"/>
        <end position="213"/>
    </location>
</feature>
<feature type="domain" description="Fibronectin type-III" evidence="2">
    <location>
        <begin position="32"/>
        <end position="118"/>
    </location>
</feature>
<reference evidence="3 4" key="1">
    <citation type="submission" date="2015-09" db="EMBL/GenBank/DDBJ databases">
        <title>Draft genome sequence of Kouleothrix aurantiaca JCM 19913.</title>
        <authorList>
            <person name="Hemp J."/>
        </authorList>
    </citation>
    <scope>NUCLEOTIDE SEQUENCE [LARGE SCALE GENOMIC DNA]</scope>
    <source>
        <strain evidence="3 4">COM-B</strain>
    </source>
</reference>
<evidence type="ECO:0000256" key="1">
    <source>
        <dbReference type="SAM" id="SignalP"/>
    </source>
</evidence>
<evidence type="ECO:0000259" key="2">
    <source>
        <dbReference type="PROSITE" id="PS50853"/>
    </source>
</evidence>
<gene>
    <name evidence="3" type="ORF">SE17_12800</name>
</gene>
<dbReference type="CDD" id="cd00063">
    <property type="entry name" value="FN3"/>
    <property type="match status" value="1"/>
</dbReference>
<proteinExistence type="predicted"/>
<name>A0A0P9DRP7_9CHLR</name>
<dbReference type="EMBL" id="LJCR01000400">
    <property type="protein sequence ID" value="KPV52884.1"/>
    <property type="molecule type" value="Genomic_DNA"/>
</dbReference>
<dbReference type="Proteomes" id="UP000050509">
    <property type="component" value="Unassembled WGS sequence"/>
</dbReference>
<dbReference type="InterPro" id="IPR013783">
    <property type="entry name" value="Ig-like_fold"/>
</dbReference>
<evidence type="ECO:0000313" key="4">
    <source>
        <dbReference type="Proteomes" id="UP000050509"/>
    </source>
</evidence>
<feature type="signal peptide" evidence="1">
    <location>
        <begin position="1"/>
        <end position="26"/>
    </location>
</feature>
<sequence length="213" mass="22053">RMLFGGLLLVAAALALAIVPTGAASATPNPPAPGQLSAIALSVQKVVLRWAAAPLDPATIHYSIRRDDTRIAVVNGDQLAYIDTTVQPGRAYVYSVRTIEGEEASAASNSVAVQVPSLPDTPDLTPPSPPESLTAAASAGAVLLDWYPANDDTDISAYLLRRDGLPLALLGAGTLRYEDTGVAAGAHYIYTVEAFDVVEHASAPSNPADVTLP</sequence>
<protein>
    <recommendedName>
        <fullName evidence="2">Fibronectin type-III domain-containing protein</fullName>
    </recommendedName>
</protein>
<dbReference type="Gene3D" id="2.60.40.10">
    <property type="entry name" value="Immunoglobulins"/>
    <property type="match status" value="2"/>
</dbReference>
<dbReference type="SMART" id="SM00060">
    <property type="entry name" value="FN3"/>
    <property type="match status" value="2"/>
</dbReference>
<comment type="caution">
    <text evidence="3">The sequence shown here is derived from an EMBL/GenBank/DDBJ whole genome shotgun (WGS) entry which is preliminary data.</text>
</comment>
<dbReference type="InterPro" id="IPR003961">
    <property type="entry name" value="FN3_dom"/>
</dbReference>
<keyword evidence="4" id="KW-1185">Reference proteome</keyword>
<dbReference type="SUPFAM" id="SSF49265">
    <property type="entry name" value="Fibronectin type III"/>
    <property type="match status" value="1"/>
</dbReference>
<keyword evidence="1" id="KW-0732">Signal</keyword>
<dbReference type="AlphaFoldDB" id="A0A0P9DRP7"/>
<accession>A0A0P9DRP7</accession>
<dbReference type="PROSITE" id="PS50853">
    <property type="entry name" value="FN3"/>
    <property type="match status" value="1"/>
</dbReference>